<organism evidence="1 2">
    <name type="scientific">Bauhinia variegata</name>
    <name type="common">Purple orchid tree</name>
    <name type="synonym">Phanera variegata</name>
    <dbReference type="NCBI Taxonomy" id="167791"/>
    <lineage>
        <taxon>Eukaryota</taxon>
        <taxon>Viridiplantae</taxon>
        <taxon>Streptophyta</taxon>
        <taxon>Embryophyta</taxon>
        <taxon>Tracheophyta</taxon>
        <taxon>Spermatophyta</taxon>
        <taxon>Magnoliopsida</taxon>
        <taxon>eudicotyledons</taxon>
        <taxon>Gunneridae</taxon>
        <taxon>Pentapetalae</taxon>
        <taxon>rosids</taxon>
        <taxon>fabids</taxon>
        <taxon>Fabales</taxon>
        <taxon>Fabaceae</taxon>
        <taxon>Cercidoideae</taxon>
        <taxon>Cercideae</taxon>
        <taxon>Bauhiniinae</taxon>
        <taxon>Bauhinia</taxon>
    </lineage>
</organism>
<accession>A0ACB9LYJ4</accession>
<protein>
    <submittedName>
        <fullName evidence="1">Uncharacterized protein</fullName>
    </submittedName>
</protein>
<dbReference type="Proteomes" id="UP000828941">
    <property type="component" value="Chromosome 10"/>
</dbReference>
<comment type="caution">
    <text evidence="1">The sequence shown here is derived from an EMBL/GenBank/DDBJ whole genome shotgun (WGS) entry which is preliminary data.</text>
</comment>
<evidence type="ECO:0000313" key="2">
    <source>
        <dbReference type="Proteomes" id="UP000828941"/>
    </source>
</evidence>
<gene>
    <name evidence="1" type="ORF">L6164_024739</name>
</gene>
<sequence length="686" mass="76529">MERFSRREGILLGYNLQNQRSSTSPSTPKRNSDIDFNDVFGGPPRRSSIQEMRYDVRELQDLSGVEKEDEEAAPSCAWPRVNEKPVFGEENISWRRYPSNDFFDDIFGGDESQSCTPRRHEIDPFSASRVWSPARPLRPKPEPFGTSSIPAAFSLPAKLTKCTELPTFGFPTTRTLNNNVNDDTSNGLNSWDSPATPLSRFSSQAGQGKEGFKNDRRPSSGQSLLSQDKADKQINLEQHSPSGEVAPSSGQFHFSIYKWASKGMPLVMPLRTERNSRTKEKAKIERCSSAKERMVSENTIQNDSLFPYTGSSLIKSRKQEEGSASSISTQNGASIKETAPPKPQSETLSSLHSVVKDVPSNVMTHSLSETDLSGKIKEEPIHANRIHKPRLRSLHTLFNESGDNQDYNEMATSRRGKESKEKNLFEWKDQIAVNPKKREETTVAASGVEVSKVTSHGSSSLDENIGNGHVKGKVKEFVRIFNQEPIAKPGIDNKSRIQGSEYKHRGVLRTKNEVEDCSEQSKKENSGIGTASKSGHRQDEIPASGTAVPDSSDVAGGDKDESFHGNFQVKELDQGENEVLQSQNNEEIQVIDAKIRQWSNGKEVNIRSLLSTLQYVLWSESGWKPVPLVDIIEGNAVKRTYQRALLSLHPDKLQQKGATSYQKYIAEKVYDILQEAWTHFSLLGAI</sequence>
<proteinExistence type="predicted"/>
<evidence type="ECO:0000313" key="1">
    <source>
        <dbReference type="EMBL" id="KAI4316795.1"/>
    </source>
</evidence>
<reference evidence="1 2" key="1">
    <citation type="journal article" date="2022" name="DNA Res.">
        <title>Chromosomal-level genome assembly of the orchid tree Bauhinia variegata (Leguminosae; Cercidoideae) supports the allotetraploid origin hypothesis of Bauhinia.</title>
        <authorList>
            <person name="Zhong Y."/>
            <person name="Chen Y."/>
            <person name="Zheng D."/>
            <person name="Pang J."/>
            <person name="Liu Y."/>
            <person name="Luo S."/>
            <person name="Meng S."/>
            <person name="Qian L."/>
            <person name="Wei D."/>
            <person name="Dai S."/>
            <person name="Zhou R."/>
        </authorList>
    </citation>
    <scope>NUCLEOTIDE SEQUENCE [LARGE SCALE GENOMIC DNA]</scope>
    <source>
        <strain evidence="1">BV-YZ2020</strain>
    </source>
</reference>
<dbReference type="EMBL" id="CM039435">
    <property type="protein sequence ID" value="KAI4316795.1"/>
    <property type="molecule type" value="Genomic_DNA"/>
</dbReference>
<name>A0ACB9LYJ4_BAUVA</name>
<keyword evidence="2" id="KW-1185">Reference proteome</keyword>